<dbReference type="EMBL" id="SPHZ02000010">
    <property type="protein sequence ID" value="KAF0896860.1"/>
    <property type="molecule type" value="Genomic_DNA"/>
</dbReference>
<evidence type="ECO:0000313" key="2">
    <source>
        <dbReference type="EMBL" id="KAF0896860.1"/>
    </source>
</evidence>
<gene>
    <name evidence="2" type="ORF">E2562_029365</name>
</gene>
<accession>A0A6G1C9L4</accession>
<name>A0A6G1C9L4_9ORYZ</name>
<feature type="compositionally biased region" description="Basic and acidic residues" evidence="1">
    <location>
        <begin position="101"/>
        <end position="115"/>
    </location>
</feature>
<evidence type="ECO:0000313" key="3">
    <source>
        <dbReference type="Proteomes" id="UP000479710"/>
    </source>
</evidence>
<evidence type="ECO:0000256" key="1">
    <source>
        <dbReference type="SAM" id="MobiDB-lite"/>
    </source>
</evidence>
<organism evidence="2 3">
    <name type="scientific">Oryza meyeriana var. granulata</name>
    <dbReference type="NCBI Taxonomy" id="110450"/>
    <lineage>
        <taxon>Eukaryota</taxon>
        <taxon>Viridiplantae</taxon>
        <taxon>Streptophyta</taxon>
        <taxon>Embryophyta</taxon>
        <taxon>Tracheophyta</taxon>
        <taxon>Spermatophyta</taxon>
        <taxon>Magnoliopsida</taxon>
        <taxon>Liliopsida</taxon>
        <taxon>Poales</taxon>
        <taxon>Poaceae</taxon>
        <taxon>BOP clade</taxon>
        <taxon>Oryzoideae</taxon>
        <taxon>Oryzeae</taxon>
        <taxon>Oryzinae</taxon>
        <taxon>Oryza</taxon>
        <taxon>Oryza meyeriana</taxon>
    </lineage>
</organism>
<reference evidence="2 3" key="1">
    <citation type="submission" date="2019-11" db="EMBL/GenBank/DDBJ databases">
        <title>Whole genome sequence of Oryza granulata.</title>
        <authorList>
            <person name="Li W."/>
        </authorList>
    </citation>
    <scope>NUCLEOTIDE SEQUENCE [LARGE SCALE GENOMIC DNA]</scope>
    <source>
        <strain evidence="3">cv. Menghai</strain>
        <tissue evidence="2">Leaf</tissue>
    </source>
</reference>
<proteinExistence type="predicted"/>
<dbReference type="AlphaFoldDB" id="A0A6G1C9L4"/>
<keyword evidence="3" id="KW-1185">Reference proteome</keyword>
<feature type="region of interest" description="Disordered" evidence="1">
    <location>
        <begin position="78"/>
        <end position="128"/>
    </location>
</feature>
<protein>
    <submittedName>
        <fullName evidence="2">Uncharacterized protein</fullName>
    </submittedName>
</protein>
<dbReference type="Proteomes" id="UP000479710">
    <property type="component" value="Unassembled WGS sequence"/>
</dbReference>
<sequence>MSSKDASSGMRTISVDWTKALGIWRLASTSCRTFLLPPDEPEVELEADAKSKPEVETAKEDLELVADADTAEELEIEGDAEEALTEGSSWRRIRAQGGGGKQRERWSSLELHAREAQAPQRGVGLRLS</sequence>
<comment type="caution">
    <text evidence="2">The sequence shown here is derived from an EMBL/GenBank/DDBJ whole genome shotgun (WGS) entry which is preliminary data.</text>
</comment>